<comment type="caution">
    <text evidence="1">The sequence shown here is derived from an EMBL/GenBank/DDBJ whole genome shotgun (WGS) entry which is preliminary data.</text>
</comment>
<evidence type="ECO:0000313" key="1">
    <source>
        <dbReference type="EMBL" id="MDQ0291202.1"/>
    </source>
</evidence>
<reference evidence="1" key="1">
    <citation type="submission" date="2023-07" db="EMBL/GenBank/DDBJ databases">
        <title>Genomic Encyclopedia of Type Strains, Phase IV (KMG-IV): sequencing the most valuable type-strain genomes for metagenomic binning, comparative biology and taxonomic classification.</title>
        <authorList>
            <person name="Goeker M."/>
        </authorList>
    </citation>
    <scope>NUCLEOTIDE SEQUENCE</scope>
    <source>
        <strain evidence="1">DSM 24202</strain>
    </source>
</reference>
<sequence>MNFPKWDGTLAGRHKWEYVNRLDLLQEGATRIHRG</sequence>
<name>A0AAE3VI84_9BACT</name>
<dbReference type="AlphaFoldDB" id="A0AAE3VI84"/>
<protein>
    <submittedName>
        <fullName evidence="1">Uncharacterized protein</fullName>
    </submittedName>
</protein>
<dbReference type="Proteomes" id="UP001238163">
    <property type="component" value="Unassembled WGS sequence"/>
</dbReference>
<proteinExistence type="predicted"/>
<keyword evidence="2" id="KW-1185">Reference proteome</keyword>
<organism evidence="1 2">
    <name type="scientific">Oligosphaera ethanolica</name>
    <dbReference type="NCBI Taxonomy" id="760260"/>
    <lineage>
        <taxon>Bacteria</taxon>
        <taxon>Pseudomonadati</taxon>
        <taxon>Lentisphaerota</taxon>
        <taxon>Oligosphaeria</taxon>
        <taxon>Oligosphaerales</taxon>
        <taxon>Oligosphaeraceae</taxon>
        <taxon>Oligosphaera</taxon>
    </lineage>
</organism>
<gene>
    <name evidence="1" type="ORF">J3R75_003309</name>
</gene>
<evidence type="ECO:0000313" key="2">
    <source>
        <dbReference type="Proteomes" id="UP001238163"/>
    </source>
</evidence>
<dbReference type="EMBL" id="JAUSVL010000001">
    <property type="protein sequence ID" value="MDQ0291202.1"/>
    <property type="molecule type" value="Genomic_DNA"/>
</dbReference>
<accession>A0AAE3VI84</accession>